<keyword evidence="3" id="KW-1185">Reference proteome</keyword>
<evidence type="ECO:0008006" key="4">
    <source>
        <dbReference type="Google" id="ProtNLM"/>
    </source>
</evidence>
<dbReference type="RefSeq" id="WP_282763461.1">
    <property type="nucleotide sequence ID" value="NZ_JASCTH010000019.1"/>
</dbReference>
<keyword evidence="1" id="KW-1133">Transmembrane helix</keyword>
<name>A0ABT6WRW8_9ACTN</name>
<keyword evidence="1" id="KW-0472">Membrane</keyword>
<dbReference type="Proteomes" id="UP001241758">
    <property type="component" value="Unassembled WGS sequence"/>
</dbReference>
<organism evidence="2 3">
    <name type="scientific">Actinoplanes sandaracinus</name>
    <dbReference type="NCBI Taxonomy" id="3045177"/>
    <lineage>
        <taxon>Bacteria</taxon>
        <taxon>Bacillati</taxon>
        <taxon>Actinomycetota</taxon>
        <taxon>Actinomycetes</taxon>
        <taxon>Micromonosporales</taxon>
        <taxon>Micromonosporaceae</taxon>
        <taxon>Actinoplanes</taxon>
    </lineage>
</organism>
<sequence length="122" mass="13063">MYRSILLFSGIAVVATAVTTWAVADVLYDISLPRCVSGRRVSSCGGDEGWHGVSSLLTALLAIPLLMTLAGSYLFMASRLVRAAKAKRRDDVRKEVRSRFALALLAAVAIALPATLLVRSTL</sequence>
<proteinExistence type="predicted"/>
<accession>A0ABT6WRW8</accession>
<gene>
    <name evidence="2" type="ORF">QLQ12_27785</name>
</gene>
<feature type="transmembrane region" description="Helical" evidence="1">
    <location>
        <begin position="98"/>
        <end position="118"/>
    </location>
</feature>
<evidence type="ECO:0000313" key="2">
    <source>
        <dbReference type="EMBL" id="MDI6102426.1"/>
    </source>
</evidence>
<keyword evidence="1" id="KW-0812">Transmembrane</keyword>
<comment type="caution">
    <text evidence="2">The sequence shown here is derived from an EMBL/GenBank/DDBJ whole genome shotgun (WGS) entry which is preliminary data.</text>
</comment>
<evidence type="ECO:0000256" key="1">
    <source>
        <dbReference type="SAM" id="Phobius"/>
    </source>
</evidence>
<protein>
    <recommendedName>
        <fullName evidence="4">G-protein coupled receptors family 1 profile domain-containing protein</fullName>
    </recommendedName>
</protein>
<reference evidence="2 3" key="1">
    <citation type="submission" date="2023-05" db="EMBL/GenBank/DDBJ databases">
        <title>Actinoplanes sp. NEAU-A12 genome sequencing.</title>
        <authorList>
            <person name="Wang Z.-S."/>
        </authorList>
    </citation>
    <scope>NUCLEOTIDE SEQUENCE [LARGE SCALE GENOMIC DNA]</scope>
    <source>
        <strain evidence="2 3">NEAU-A12</strain>
    </source>
</reference>
<evidence type="ECO:0000313" key="3">
    <source>
        <dbReference type="Proteomes" id="UP001241758"/>
    </source>
</evidence>
<feature type="transmembrane region" description="Helical" evidence="1">
    <location>
        <begin position="56"/>
        <end position="77"/>
    </location>
</feature>
<dbReference type="EMBL" id="JASCTH010000019">
    <property type="protein sequence ID" value="MDI6102426.1"/>
    <property type="molecule type" value="Genomic_DNA"/>
</dbReference>